<accession>A0A547PCJ9</accession>
<name>A0A547PCJ9_9SPHN</name>
<keyword evidence="2" id="KW-1185">Reference proteome</keyword>
<comment type="caution">
    <text evidence="1">The sequence shown here is derived from an EMBL/GenBank/DDBJ whole genome shotgun (WGS) entry which is preliminary data.</text>
</comment>
<proteinExistence type="predicted"/>
<dbReference type="Proteomes" id="UP000316343">
    <property type="component" value="Unassembled WGS sequence"/>
</dbReference>
<evidence type="ECO:0000313" key="1">
    <source>
        <dbReference type="EMBL" id="TRD11868.1"/>
    </source>
</evidence>
<dbReference type="OrthoDB" id="5489750at2"/>
<dbReference type="RefSeq" id="WP_142788141.1">
    <property type="nucleotide sequence ID" value="NZ_VHJK01000001.1"/>
</dbReference>
<gene>
    <name evidence="1" type="ORF">FGU71_08380</name>
</gene>
<evidence type="ECO:0000313" key="2">
    <source>
        <dbReference type="Proteomes" id="UP000316343"/>
    </source>
</evidence>
<organism evidence="1 2">
    <name type="scientific">Erythrobacter insulae</name>
    <dbReference type="NCBI Taxonomy" id="2584124"/>
    <lineage>
        <taxon>Bacteria</taxon>
        <taxon>Pseudomonadati</taxon>
        <taxon>Pseudomonadota</taxon>
        <taxon>Alphaproteobacteria</taxon>
        <taxon>Sphingomonadales</taxon>
        <taxon>Erythrobacteraceae</taxon>
        <taxon>Erythrobacter/Porphyrobacter group</taxon>
        <taxon>Erythrobacter</taxon>
    </lineage>
</organism>
<sequence>MGPPFAFDRAPRYADPMQHELTIERRWALGCTSLKWVSLTGVLLLTACSASDGIDEDGAVFGGISPEATINLVGNEPFWGFQIVPEGMGYTATYTTPENIAGTAAMVTRFEGNNGLGFSGELDDAALQIALTPGECSDTMSDAIYPYTATVSVGDVTLFGCGYTSDEPASVGPNAL</sequence>
<protein>
    <submittedName>
        <fullName evidence="1">Uncharacterized protein</fullName>
    </submittedName>
</protein>
<reference evidence="1 2" key="1">
    <citation type="submission" date="2019-06" db="EMBL/GenBank/DDBJ databases">
        <title>Erythrobacter insulae sp. nov., isolated from a tidal flat.</title>
        <authorList>
            <person name="Yoon J.-H."/>
        </authorList>
    </citation>
    <scope>NUCLEOTIDE SEQUENCE [LARGE SCALE GENOMIC DNA]</scope>
    <source>
        <strain evidence="1 2">JBTF-M21</strain>
    </source>
</reference>
<dbReference type="AlphaFoldDB" id="A0A547PCJ9"/>
<dbReference type="EMBL" id="VHJK01000001">
    <property type="protein sequence ID" value="TRD11868.1"/>
    <property type="molecule type" value="Genomic_DNA"/>
</dbReference>